<reference evidence="5" key="1">
    <citation type="journal article" date="2006" name="Science">
        <title>Phytophthora genome sequences uncover evolutionary origins and mechanisms of pathogenesis.</title>
        <authorList>
            <person name="Tyler B.M."/>
            <person name="Tripathy S."/>
            <person name="Zhang X."/>
            <person name="Dehal P."/>
            <person name="Jiang R.H."/>
            <person name="Aerts A."/>
            <person name="Arredondo F.D."/>
            <person name="Baxter L."/>
            <person name="Bensasson D."/>
            <person name="Beynon J.L."/>
            <person name="Chapman J."/>
            <person name="Damasceno C.M."/>
            <person name="Dorrance A.E."/>
            <person name="Dou D."/>
            <person name="Dickerman A.W."/>
            <person name="Dubchak I.L."/>
            <person name="Garbelotto M."/>
            <person name="Gijzen M."/>
            <person name="Gordon S.G."/>
            <person name="Govers F."/>
            <person name="Grunwald N.J."/>
            <person name="Huang W."/>
            <person name="Ivors K.L."/>
            <person name="Jones R.W."/>
            <person name="Kamoun S."/>
            <person name="Krampis K."/>
            <person name="Lamour K.H."/>
            <person name="Lee M.K."/>
            <person name="McDonald W.H."/>
            <person name="Medina M."/>
            <person name="Meijer H.J."/>
            <person name="Nordberg E.K."/>
            <person name="Maclean D.J."/>
            <person name="Ospina-Giraldo M.D."/>
            <person name="Morris P.F."/>
            <person name="Phuntumart V."/>
            <person name="Putnam N.H."/>
            <person name="Rash S."/>
            <person name="Rose J.K."/>
            <person name="Sakihama Y."/>
            <person name="Salamov A.A."/>
            <person name="Savidor A."/>
            <person name="Scheuring C.F."/>
            <person name="Smith B.M."/>
            <person name="Sobral B.W."/>
            <person name="Terry A."/>
            <person name="Torto-Alalibo T.A."/>
            <person name="Win J."/>
            <person name="Xu Z."/>
            <person name="Zhang H."/>
            <person name="Grigoriev I.V."/>
            <person name="Rokhsar D.S."/>
            <person name="Boore J.L."/>
        </authorList>
    </citation>
    <scope>NUCLEOTIDE SEQUENCE [LARGE SCALE GENOMIC DNA]</scope>
    <source>
        <strain evidence="5">Pr102</strain>
    </source>
</reference>
<dbReference type="Gene3D" id="1.10.510.10">
    <property type="entry name" value="Transferase(Phosphotransferase) domain 1"/>
    <property type="match status" value="1"/>
</dbReference>
<dbReference type="GO" id="GO:0005524">
    <property type="term" value="F:ATP binding"/>
    <property type="evidence" value="ECO:0007669"/>
    <property type="project" value="InterPro"/>
</dbReference>
<name>H3GMR4_PHYRM</name>
<dbReference type="SUPFAM" id="SSF56112">
    <property type="entry name" value="Protein kinase-like (PK-like)"/>
    <property type="match status" value="1"/>
</dbReference>
<sequence>MFRLVLAVLAGLVVNVTLADPIYSIQATYLGDQCGGTPYAVTVIPDENCTVTTCESFDYFYGSRDVNANMMTNDCSSDYLQVMRDKFGNSPYLLQLLHIDDKCTEFSMGFGYPAMGACVGAYNESDGLYAVASLFTNGSASLALFLERTCFANQQYMATYVSKEELSMHSCTIDWFKWFSSSDAKVSNGSGSASPEENNHSSGDTIVIALSAGAFSLVLVVIIVMRRRQTKSRSLSKQTHFAESLTPSSNNSLEAALRGKVGLWDDDVITAKRIPRDKVVTDKLISTGSFGEVYAGVFNGKKVAVKMLLSTISGNIQHVNDFLGEAKMNATMDHPHIVSFIGVAWDSLSDICVVLEFMDGGELRAMLSACEKTNLPVGFDRQKITIALQVCHALTYLHSLTPPIIHRDLKSRNILLDSEWNAKLSDFGMSRERLDRTMTAGVGTSLWMAPEVMLGERYDDKADMFSFGVVMSELDVHTMPYAQAKKDNLDSNGREMSDSSLLQRVVLGSVQVEFSEESPRSVVELGRACTAMDPTERPSAAEALYRLQLILSRRKLS</sequence>
<feature type="chain" id="PRO_5003585732" description="Protein kinase domain-containing protein" evidence="2">
    <location>
        <begin position="20"/>
        <end position="557"/>
    </location>
</feature>
<dbReference type="VEuPathDB" id="FungiDB:KRP23_8163"/>
<dbReference type="Proteomes" id="UP000005238">
    <property type="component" value="Unassembled WGS sequence"/>
</dbReference>
<dbReference type="PROSITE" id="PS00108">
    <property type="entry name" value="PROTEIN_KINASE_ST"/>
    <property type="match status" value="1"/>
</dbReference>
<dbReference type="InterPro" id="IPR011009">
    <property type="entry name" value="Kinase-like_dom_sf"/>
</dbReference>
<dbReference type="InterPro" id="IPR051681">
    <property type="entry name" value="Ser/Thr_Kinases-Pseudokinases"/>
</dbReference>
<keyword evidence="2" id="KW-0732">Signal</keyword>
<keyword evidence="1" id="KW-1133">Transmembrane helix</keyword>
<evidence type="ECO:0000313" key="5">
    <source>
        <dbReference type="Proteomes" id="UP000005238"/>
    </source>
</evidence>
<dbReference type="eggNOG" id="KOG0192">
    <property type="taxonomic scope" value="Eukaryota"/>
</dbReference>
<evidence type="ECO:0000259" key="3">
    <source>
        <dbReference type="PROSITE" id="PS50011"/>
    </source>
</evidence>
<protein>
    <recommendedName>
        <fullName evidence="3">Protein kinase domain-containing protein</fullName>
    </recommendedName>
</protein>
<keyword evidence="1" id="KW-0472">Membrane</keyword>
<dbReference type="InterPro" id="IPR008271">
    <property type="entry name" value="Ser/Thr_kinase_AS"/>
</dbReference>
<dbReference type="SMART" id="SM00220">
    <property type="entry name" value="S_TKc"/>
    <property type="match status" value="1"/>
</dbReference>
<dbReference type="EnsemblProtists" id="Phyra77819">
    <property type="protein sequence ID" value="Phyra77819"/>
    <property type="gene ID" value="Phyra77819"/>
</dbReference>
<dbReference type="EMBL" id="DS566023">
    <property type="status" value="NOT_ANNOTATED_CDS"/>
    <property type="molecule type" value="Genomic_DNA"/>
</dbReference>
<dbReference type="InParanoid" id="H3GMR4"/>
<dbReference type="GO" id="GO:0007165">
    <property type="term" value="P:signal transduction"/>
    <property type="evidence" value="ECO:0000318"/>
    <property type="project" value="GO_Central"/>
</dbReference>
<dbReference type="HOGENOM" id="CLU_000288_63_45_1"/>
<dbReference type="PROSITE" id="PS50011">
    <property type="entry name" value="PROTEIN_KINASE_DOM"/>
    <property type="match status" value="1"/>
</dbReference>
<evidence type="ECO:0000256" key="1">
    <source>
        <dbReference type="SAM" id="Phobius"/>
    </source>
</evidence>
<keyword evidence="1" id="KW-0812">Transmembrane</keyword>
<dbReference type="PANTHER" id="PTHR44329:SF214">
    <property type="entry name" value="PROTEIN KINASE DOMAIN-CONTAINING PROTEIN"/>
    <property type="match status" value="1"/>
</dbReference>
<feature type="signal peptide" evidence="2">
    <location>
        <begin position="1"/>
        <end position="19"/>
    </location>
</feature>
<accession>H3GMR4</accession>
<dbReference type="Gene3D" id="3.30.200.20">
    <property type="entry name" value="Phosphorylase Kinase, domain 1"/>
    <property type="match status" value="1"/>
</dbReference>
<keyword evidence="5" id="KW-1185">Reference proteome</keyword>
<evidence type="ECO:0000313" key="4">
    <source>
        <dbReference type="EnsemblProtists" id="Phyra77819"/>
    </source>
</evidence>
<dbReference type="AlphaFoldDB" id="H3GMR4"/>
<dbReference type="VEuPathDB" id="FungiDB:KRP22_12724"/>
<feature type="domain" description="Protein kinase" evidence="3">
    <location>
        <begin position="279"/>
        <end position="551"/>
    </location>
</feature>
<dbReference type="OMA" id="RACTAMD"/>
<dbReference type="Pfam" id="PF00069">
    <property type="entry name" value="Pkinase"/>
    <property type="match status" value="1"/>
</dbReference>
<evidence type="ECO:0000256" key="2">
    <source>
        <dbReference type="SAM" id="SignalP"/>
    </source>
</evidence>
<dbReference type="PANTHER" id="PTHR44329">
    <property type="entry name" value="SERINE/THREONINE-PROTEIN KINASE TNNI3K-RELATED"/>
    <property type="match status" value="1"/>
</dbReference>
<reference evidence="4" key="2">
    <citation type="submission" date="2015-06" db="UniProtKB">
        <authorList>
            <consortium name="EnsemblProtists"/>
        </authorList>
    </citation>
    <scope>IDENTIFICATION</scope>
    <source>
        <strain evidence="4">Pr102</strain>
    </source>
</reference>
<dbReference type="VEuPathDB" id="FungiDB:KRP23_11017"/>
<proteinExistence type="predicted"/>
<dbReference type="STRING" id="164328.H3GMR4"/>
<dbReference type="GO" id="GO:0004674">
    <property type="term" value="F:protein serine/threonine kinase activity"/>
    <property type="evidence" value="ECO:0000318"/>
    <property type="project" value="GO_Central"/>
</dbReference>
<dbReference type="InterPro" id="IPR000719">
    <property type="entry name" value="Prot_kinase_dom"/>
</dbReference>
<feature type="transmembrane region" description="Helical" evidence="1">
    <location>
        <begin position="206"/>
        <end position="225"/>
    </location>
</feature>
<organism evidence="4 5">
    <name type="scientific">Phytophthora ramorum</name>
    <name type="common">Sudden oak death agent</name>
    <dbReference type="NCBI Taxonomy" id="164328"/>
    <lineage>
        <taxon>Eukaryota</taxon>
        <taxon>Sar</taxon>
        <taxon>Stramenopiles</taxon>
        <taxon>Oomycota</taxon>
        <taxon>Peronosporomycetes</taxon>
        <taxon>Peronosporales</taxon>
        <taxon>Peronosporaceae</taxon>
        <taxon>Phytophthora</taxon>
    </lineage>
</organism>